<reference evidence="2" key="1">
    <citation type="submission" date="2024-05" db="EMBL/GenBank/DDBJ databases">
        <title>Planctomycetes of the genus Singulisphaera possess chitinolytic capabilities.</title>
        <authorList>
            <person name="Ivanova A."/>
        </authorList>
    </citation>
    <scope>NUCLEOTIDE SEQUENCE</scope>
    <source>
        <strain evidence="2">Ch08T</strain>
    </source>
</reference>
<feature type="transmembrane region" description="Helical" evidence="1">
    <location>
        <begin position="229"/>
        <end position="249"/>
    </location>
</feature>
<feature type="transmembrane region" description="Helical" evidence="1">
    <location>
        <begin position="428"/>
        <end position="448"/>
    </location>
</feature>
<accession>A0AAU7CQ27</accession>
<feature type="transmembrane region" description="Helical" evidence="1">
    <location>
        <begin position="402"/>
        <end position="422"/>
    </location>
</feature>
<feature type="transmembrane region" description="Helical" evidence="1">
    <location>
        <begin position="86"/>
        <end position="106"/>
    </location>
</feature>
<proteinExistence type="predicted"/>
<feature type="transmembrane region" description="Helical" evidence="1">
    <location>
        <begin position="48"/>
        <end position="66"/>
    </location>
</feature>
<feature type="transmembrane region" description="Helical" evidence="1">
    <location>
        <begin position="118"/>
        <end position="141"/>
    </location>
</feature>
<feature type="transmembrane region" description="Helical" evidence="1">
    <location>
        <begin position="153"/>
        <end position="172"/>
    </location>
</feature>
<keyword evidence="1" id="KW-0472">Membrane</keyword>
<gene>
    <name evidence="2" type="ORF">V5E97_16210</name>
</gene>
<sequence length="465" mass="52233">MRSTILDNSNPRKGISVEVYPAYGTAMVIIAVFLAHFLSGKFDPFEPIWMFLVGYVQIYVFQAINYHDWAVQARGTQMVMTANVRALWALVWFMVVYHCGITKLFARRLPNPPMKWSPGIVCLMSPFLILWGCIGAGLLLRGGAIGGEVTPEGALLASFPFVMLVGAVLLIVTGRSGEKNRPVFTALGLAIGVFYIMIWMFNGKRSHSLMGVLTTVCAYYITRLRRPSWPVLITTAFAGALSVSIAIGWRFERQRGRDGAEFFTFLSEFDMGTILRNMNIEGDEDTGRAISHETEEYGGFLVILTAVPSMSEYDYGASYLRTFSTFIPRIIWPSKPYYGREQWINAWIAGSEFKRDSKFTGPAIGIHGATQLNGGAVGTAIVFACVALFLRTSYDYFRLYAHVPWVQAWWAVFFFNAWFMVVTDDPMVWFYYNWGFTSMPFLVLLWFVNKAGRAPGDVPVAAYAA</sequence>
<keyword evidence="1" id="KW-0812">Transmembrane</keyword>
<dbReference type="EMBL" id="CP155447">
    <property type="protein sequence ID" value="XBH07519.1"/>
    <property type="molecule type" value="Genomic_DNA"/>
</dbReference>
<organism evidence="2">
    <name type="scientific">Singulisphaera sp. Ch08</name>
    <dbReference type="NCBI Taxonomy" id="3120278"/>
    <lineage>
        <taxon>Bacteria</taxon>
        <taxon>Pseudomonadati</taxon>
        <taxon>Planctomycetota</taxon>
        <taxon>Planctomycetia</taxon>
        <taxon>Isosphaerales</taxon>
        <taxon>Isosphaeraceae</taxon>
        <taxon>Singulisphaera</taxon>
    </lineage>
</organism>
<evidence type="ECO:0000313" key="2">
    <source>
        <dbReference type="EMBL" id="XBH07519.1"/>
    </source>
</evidence>
<feature type="transmembrane region" description="Helical" evidence="1">
    <location>
        <begin position="372"/>
        <end position="390"/>
    </location>
</feature>
<feature type="transmembrane region" description="Helical" evidence="1">
    <location>
        <begin position="184"/>
        <end position="201"/>
    </location>
</feature>
<dbReference type="RefSeq" id="WP_406700356.1">
    <property type="nucleotide sequence ID" value="NZ_CP155447.1"/>
</dbReference>
<dbReference type="AlphaFoldDB" id="A0AAU7CQ27"/>
<name>A0AAU7CQ27_9BACT</name>
<keyword evidence="1" id="KW-1133">Transmembrane helix</keyword>
<evidence type="ECO:0000256" key="1">
    <source>
        <dbReference type="SAM" id="Phobius"/>
    </source>
</evidence>
<feature type="transmembrane region" description="Helical" evidence="1">
    <location>
        <begin position="20"/>
        <end position="39"/>
    </location>
</feature>
<evidence type="ECO:0008006" key="3">
    <source>
        <dbReference type="Google" id="ProtNLM"/>
    </source>
</evidence>
<protein>
    <recommendedName>
        <fullName evidence="3">Oligosaccharide repeat unit polymerase</fullName>
    </recommendedName>
</protein>